<comment type="caution">
    <text evidence="1">The sequence shown here is derived from an EMBL/GenBank/DDBJ whole genome shotgun (WGS) entry which is preliminary data.</text>
</comment>
<evidence type="ECO:0000313" key="1">
    <source>
        <dbReference type="EMBL" id="CAG8680842.1"/>
    </source>
</evidence>
<accession>A0ACA9NWD7</accession>
<feature type="non-terminal residue" evidence="1">
    <location>
        <position position="136"/>
    </location>
</feature>
<dbReference type="Proteomes" id="UP000789860">
    <property type="component" value="Unassembled WGS sequence"/>
</dbReference>
<reference evidence="1" key="1">
    <citation type="submission" date="2021-06" db="EMBL/GenBank/DDBJ databases">
        <authorList>
            <person name="Kallberg Y."/>
            <person name="Tangrot J."/>
            <person name="Rosling A."/>
        </authorList>
    </citation>
    <scope>NUCLEOTIDE SEQUENCE</scope>
    <source>
        <strain evidence="1">AU212A</strain>
    </source>
</reference>
<evidence type="ECO:0000313" key="2">
    <source>
        <dbReference type="Proteomes" id="UP000789860"/>
    </source>
</evidence>
<sequence length="136" mass="15099">MLSSTFKKVALQLCLLLFLVIVVKTSPIKNFKRDLKSCLTSIKGQTVFPNNPNYIQDITDENTRITFHPNAIVYANNVKDVQTAVKCAKSLNLTITARSGGHSYEKYSTFGKLVVDTSNLNEITINKQKNTTVIGS</sequence>
<dbReference type="EMBL" id="CAJVPM010031810">
    <property type="protein sequence ID" value="CAG8680842.1"/>
    <property type="molecule type" value="Genomic_DNA"/>
</dbReference>
<name>A0ACA9NWD7_9GLOM</name>
<gene>
    <name evidence="1" type="ORF">SCALOS_LOCUS9728</name>
</gene>
<protein>
    <submittedName>
        <fullName evidence="1">10598_t:CDS:1</fullName>
    </submittedName>
</protein>
<keyword evidence="2" id="KW-1185">Reference proteome</keyword>
<proteinExistence type="predicted"/>
<organism evidence="1 2">
    <name type="scientific">Scutellospora calospora</name>
    <dbReference type="NCBI Taxonomy" id="85575"/>
    <lineage>
        <taxon>Eukaryota</taxon>
        <taxon>Fungi</taxon>
        <taxon>Fungi incertae sedis</taxon>
        <taxon>Mucoromycota</taxon>
        <taxon>Glomeromycotina</taxon>
        <taxon>Glomeromycetes</taxon>
        <taxon>Diversisporales</taxon>
        <taxon>Gigasporaceae</taxon>
        <taxon>Scutellospora</taxon>
    </lineage>
</organism>